<feature type="region of interest" description="Disordered" evidence="1">
    <location>
        <begin position="337"/>
        <end position="359"/>
    </location>
</feature>
<evidence type="ECO:0000256" key="1">
    <source>
        <dbReference type="SAM" id="MobiDB-lite"/>
    </source>
</evidence>
<feature type="region of interest" description="Disordered" evidence="1">
    <location>
        <begin position="304"/>
        <end position="325"/>
    </location>
</feature>
<protein>
    <submittedName>
        <fullName evidence="2">Uncharacterized protein</fullName>
    </submittedName>
</protein>
<feature type="compositionally biased region" description="Polar residues" evidence="1">
    <location>
        <begin position="349"/>
        <end position="359"/>
    </location>
</feature>
<name>A0A4Z0Z7R0_9PEZI</name>
<proteinExistence type="predicted"/>
<dbReference type="Proteomes" id="UP000297716">
    <property type="component" value="Unassembled WGS sequence"/>
</dbReference>
<dbReference type="OrthoDB" id="4736382at2759"/>
<comment type="caution">
    <text evidence="2">The sequence shown here is derived from an EMBL/GenBank/DDBJ whole genome shotgun (WGS) entry which is preliminary data.</text>
</comment>
<feature type="region of interest" description="Disordered" evidence="1">
    <location>
        <begin position="125"/>
        <end position="163"/>
    </location>
</feature>
<organism evidence="2 3">
    <name type="scientific">Xylaria hypoxylon</name>
    <dbReference type="NCBI Taxonomy" id="37992"/>
    <lineage>
        <taxon>Eukaryota</taxon>
        <taxon>Fungi</taxon>
        <taxon>Dikarya</taxon>
        <taxon>Ascomycota</taxon>
        <taxon>Pezizomycotina</taxon>
        <taxon>Sordariomycetes</taxon>
        <taxon>Xylariomycetidae</taxon>
        <taxon>Xylariales</taxon>
        <taxon>Xylariaceae</taxon>
        <taxon>Xylaria</taxon>
    </lineage>
</organism>
<accession>A0A4Z0Z7R0</accession>
<evidence type="ECO:0000313" key="2">
    <source>
        <dbReference type="EMBL" id="TGJ87535.1"/>
    </source>
</evidence>
<feature type="compositionally biased region" description="Polar residues" evidence="1">
    <location>
        <begin position="128"/>
        <end position="147"/>
    </location>
</feature>
<keyword evidence="3" id="KW-1185">Reference proteome</keyword>
<dbReference type="EMBL" id="SKBN01000012">
    <property type="protein sequence ID" value="TGJ87535.1"/>
    <property type="molecule type" value="Genomic_DNA"/>
</dbReference>
<dbReference type="AlphaFoldDB" id="A0A4Z0Z7R0"/>
<gene>
    <name evidence="2" type="ORF">E0Z10_g1187</name>
</gene>
<evidence type="ECO:0000313" key="3">
    <source>
        <dbReference type="Proteomes" id="UP000297716"/>
    </source>
</evidence>
<sequence length="359" mass="40076">MAGTTEYTHEQISFVLDICMKAILQGQYSRVYGQIITEFKNRYGVEDFGAAEVRSITVKSRSDPRYSGRWKNALEVYSRIQPTMNAFGKPLRIKLSAKQQKMQEICNTANRKLGISPIIHAREMAPSPEQQQNKHNSAGSQAKSGYSTAAVMSRQEQVSGTTRINVETISRSEESVYEPHSGRLLQPRRSVFSPSDNARSHKTNVLHEWLARESNVYVPDFSPINMFTGKPFKNPATPAFKRANISQEGYQRAAKRAKVDIENEASTFDSRNREWDPSSLSYASLNNGYPSHGDYRAAMPTSMDPAAHGLNNPDQYSQFGPRKASSECEIYDISTPGVPVLLHKPDTATPDTVGSQSQD</sequence>
<reference evidence="2 3" key="1">
    <citation type="submission" date="2019-03" db="EMBL/GenBank/DDBJ databases">
        <title>Draft genome sequence of Xylaria hypoxylon DSM 108379, a ubiquitous saprotrophic-parasitic fungi on hardwood.</title>
        <authorList>
            <person name="Buettner E."/>
            <person name="Leonhardt S."/>
            <person name="Gebauer A.M."/>
            <person name="Liers C."/>
            <person name="Hofrichter M."/>
            <person name="Kellner H."/>
        </authorList>
    </citation>
    <scope>NUCLEOTIDE SEQUENCE [LARGE SCALE GENOMIC DNA]</scope>
    <source>
        <strain evidence="2 3">DSM 108379</strain>
    </source>
</reference>
<feature type="compositionally biased region" description="Polar residues" evidence="1">
    <location>
        <begin position="154"/>
        <end position="163"/>
    </location>
</feature>